<protein>
    <submittedName>
        <fullName evidence="3">Helix-turn-helix domain-containing protein</fullName>
    </submittedName>
</protein>
<dbReference type="Pfam" id="PF08270">
    <property type="entry name" value="PRD_Mga"/>
    <property type="match status" value="1"/>
</dbReference>
<evidence type="ECO:0000259" key="2">
    <source>
        <dbReference type="Pfam" id="PF08270"/>
    </source>
</evidence>
<dbReference type="Proteomes" id="UP001208853">
    <property type="component" value="Unassembled WGS sequence"/>
</dbReference>
<dbReference type="EMBL" id="JAPAIK010000057">
    <property type="protein sequence ID" value="MCW1072852.1"/>
    <property type="molecule type" value="Genomic_DNA"/>
</dbReference>
<comment type="caution">
    <text evidence="3">The sequence shown here is derived from an EMBL/GenBank/DDBJ whole genome shotgun (WGS) entry which is preliminary data.</text>
</comment>
<accession>A0AAW5TNJ0</accession>
<feature type="domain" description="Mga helix-turn-helix" evidence="1">
    <location>
        <begin position="36"/>
        <end position="110"/>
    </location>
</feature>
<dbReference type="InterPro" id="IPR007737">
    <property type="entry name" value="Mga_HTH"/>
</dbReference>
<feature type="domain" description="M protein trans-acting positive regulator (MGA) PRD" evidence="2">
    <location>
        <begin position="142"/>
        <end position="226"/>
    </location>
</feature>
<evidence type="ECO:0000313" key="3">
    <source>
        <dbReference type="EMBL" id="MCW1072852.1"/>
    </source>
</evidence>
<dbReference type="RefSeq" id="WP_224784155.1">
    <property type="nucleotide sequence ID" value="NZ_CP118053.1"/>
</dbReference>
<organism evidence="3 4">
    <name type="scientific">Streptococcus anginosus</name>
    <dbReference type="NCBI Taxonomy" id="1328"/>
    <lineage>
        <taxon>Bacteria</taxon>
        <taxon>Bacillati</taxon>
        <taxon>Bacillota</taxon>
        <taxon>Bacilli</taxon>
        <taxon>Lactobacillales</taxon>
        <taxon>Streptococcaceae</taxon>
        <taxon>Streptococcus</taxon>
        <taxon>Streptococcus anginosus group</taxon>
    </lineage>
</organism>
<reference evidence="3" key="1">
    <citation type="submission" date="2022-10" db="EMBL/GenBank/DDBJ databases">
        <title>Comparative genomic study of S. anginosus.</title>
        <authorList>
            <person name="Prasad A."/>
            <person name="Ene A."/>
            <person name="Jablonska S."/>
            <person name="Du J."/>
            <person name="Wolfe A.J."/>
            <person name="Putonti C."/>
        </authorList>
    </citation>
    <scope>NUCLEOTIDE SEQUENCE</scope>
    <source>
        <strain evidence="3">UMB6888</strain>
    </source>
</reference>
<evidence type="ECO:0000313" key="4">
    <source>
        <dbReference type="Proteomes" id="UP001208853"/>
    </source>
</evidence>
<gene>
    <name evidence="3" type="ORF">OJ930_07450</name>
</gene>
<dbReference type="AlphaFoldDB" id="A0AAW5TNJ0"/>
<dbReference type="InterPro" id="IPR013236">
    <property type="entry name" value="Mga_PRD_dom"/>
</dbReference>
<name>A0AAW5TNJ0_STRAP</name>
<sequence>MAELKEEFQDLFCLRVIRRTVHLDIYTKLNPLVCFHRIYQGSIFLRLLCYFLREEKESFACFIQKEYLSRATGYRLCDKCLDFLKGIRLSLDKYQVIGPEYRIRFLIALLEYKFGIHLYAITEKELEIVFDLISASNAHLSIEAFEEATEESRFFCILMVLMWKRKDFAADIPESPELTRLKTLFIYPKLLSLTKNIMESALEITFTQADYDYLFLAYCTDSQSFFQRQMVR</sequence>
<dbReference type="Pfam" id="PF05043">
    <property type="entry name" value="Mga"/>
    <property type="match status" value="1"/>
</dbReference>
<evidence type="ECO:0000259" key="1">
    <source>
        <dbReference type="Pfam" id="PF05043"/>
    </source>
</evidence>
<proteinExistence type="predicted"/>